<keyword evidence="1" id="KW-0732">Signal</keyword>
<dbReference type="KEGG" id="panc:E2636_17590"/>
<dbReference type="SUPFAM" id="SSF50685">
    <property type="entry name" value="Barwin-like endoglucanases"/>
    <property type="match status" value="1"/>
</dbReference>
<name>A0A4P7A3Q3_9BACL</name>
<dbReference type="Pfam" id="PF01476">
    <property type="entry name" value="LysM"/>
    <property type="match status" value="1"/>
</dbReference>
<dbReference type="GO" id="GO:0004553">
    <property type="term" value="F:hydrolase activity, hydrolyzing O-glycosyl compounds"/>
    <property type="evidence" value="ECO:0007669"/>
    <property type="project" value="InterPro"/>
</dbReference>
<dbReference type="PROSITE" id="PS51782">
    <property type="entry name" value="LYSM"/>
    <property type="match status" value="1"/>
</dbReference>
<dbReference type="InterPro" id="IPR059180">
    <property type="entry name" value="3D_YorM"/>
</dbReference>
<dbReference type="InterPro" id="IPR051933">
    <property type="entry name" value="Resuscitation_pf_RpfB"/>
</dbReference>
<feature type="domain" description="LysM" evidence="2">
    <location>
        <begin position="15"/>
        <end position="58"/>
    </location>
</feature>
<dbReference type="EMBL" id="CP038015">
    <property type="protein sequence ID" value="QBP43149.1"/>
    <property type="molecule type" value="Genomic_DNA"/>
</dbReference>
<reference evidence="3 4" key="1">
    <citation type="submission" date="2019-03" db="EMBL/GenBank/DDBJ databases">
        <title>Complete genome sequence of Paenisporosarcina antarctica CGMCC 1.6503T.</title>
        <authorList>
            <person name="Rong J.-C."/>
            <person name="Chi N.-Y."/>
            <person name="Zhang Q.-F."/>
        </authorList>
    </citation>
    <scope>NUCLEOTIDE SEQUENCE [LARGE SCALE GENOMIC DNA]</scope>
    <source>
        <strain evidence="3 4">CGMCC 1.6503</strain>
    </source>
</reference>
<dbReference type="InterPro" id="IPR018392">
    <property type="entry name" value="LysM"/>
</dbReference>
<accession>A0A4P7A3Q3</accession>
<evidence type="ECO:0000259" key="2">
    <source>
        <dbReference type="PROSITE" id="PS51782"/>
    </source>
</evidence>
<dbReference type="InterPro" id="IPR036908">
    <property type="entry name" value="RlpA-like_sf"/>
</dbReference>
<dbReference type="Gene3D" id="3.10.350.10">
    <property type="entry name" value="LysM domain"/>
    <property type="match status" value="1"/>
</dbReference>
<evidence type="ECO:0000313" key="3">
    <source>
        <dbReference type="EMBL" id="QBP43149.1"/>
    </source>
</evidence>
<gene>
    <name evidence="3" type="ORF">E2636_17590</name>
</gene>
<keyword evidence="4" id="KW-1185">Reference proteome</keyword>
<dbReference type="CDD" id="cd14667">
    <property type="entry name" value="3D_containing_proteins"/>
    <property type="match status" value="1"/>
</dbReference>
<dbReference type="Proteomes" id="UP000294292">
    <property type="component" value="Chromosome"/>
</dbReference>
<dbReference type="Gene3D" id="2.40.40.10">
    <property type="entry name" value="RlpA-like domain"/>
    <property type="match status" value="1"/>
</dbReference>
<dbReference type="SUPFAM" id="SSF54106">
    <property type="entry name" value="LysM domain"/>
    <property type="match status" value="1"/>
</dbReference>
<dbReference type="SMART" id="SM00257">
    <property type="entry name" value="LysM"/>
    <property type="match status" value="1"/>
</dbReference>
<proteinExistence type="predicted"/>
<dbReference type="Pfam" id="PF06725">
    <property type="entry name" value="3D"/>
    <property type="match status" value="1"/>
</dbReference>
<organism evidence="3 4">
    <name type="scientific">Paenisporosarcina antarctica</name>
    <dbReference type="NCBI Taxonomy" id="417367"/>
    <lineage>
        <taxon>Bacteria</taxon>
        <taxon>Bacillati</taxon>
        <taxon>Bacillota</taxon>
        <taxon>Bacilli</taxon>
        <taxon>Bacillales</taxon>
        <taxon>Caryophanaceae</taxon>
        <taxon>Paenisporosarcina</taxon>
    </lineage>
</organism>
<dbReference type="PANTHER" id="PTHR39160">
    <property type="entry name" value="CELL WALL-BINDING PROTEIN YOCH"/>
    <property type="match status" value="1"/>
</dbReference>
<evidence type="ECO:0000256" key="1">
    <source>
        <dbReference type="ARBA" id="ARBA00022729"/>
    </source>
</evidence>
<dbReference type="GO" id="GO:0009254">
    <property type="term" value="P:peptidoglycan turnover"/>
    <property type="evidence" value="ECO:0007669"/>
    <property type="project" value="InterPro"/>
</dbReference>
<dbReference type="CDD" id="cd00118">
    <property type="entry name" value="LysM"/>
    <property type="match status" value="1"/>
</dbReference>
<evidence type="ECO:0000313" key="4">
    <source>
        <dbReference type="Proteomes" id="UP000294292"/>
    </source>
</evidence>
<dbReference type="OrthoDB" id="9798935at2"/>
<dbReference type="InterPro" id="IPR036779">
    <property type="entry name" value="LysM_dom_sf"/>
</dbReference>
<dbReference type="AlphaFoldDB" id="A0A4P7A3Q3"/>
<sequence>MFLVAFANDSEAAASVHTVKKGDTLYKISIKHKVSVNSIKSYNNLKSNLIIPNQKLNLKSKVVAKKSTPVKKVAKKSTPSRSNTKVAKEFMVSATAYTAFCKGCSGITKTGINLRKNPHLKVIAVDPKVIKLGTKVHVAGYGYAIAGDTGSAIKGNKIDLFIPNRTSALKWGRKTVKIKILK</sequence>
<dbReference type="PANTHER" id="PTHR39160:SF6">
    <property type="entry name" value="CELL WALL-BINDING PROTEIN YOCH"/>
    <property type="match status" value="1"/>
</dbReference>
<protein>
    <submittedName>
        <fullName evidence="3">LysM peptidoglycan-binding domain-containing protein</fullName>
    </submittedName>
</protein>
<dbReference type="InterPro" id="IPR010611">
    <property type="entry name" value="3D_dom"/>
</dbReference>
<dbReference type="GO" id="GO:0019867">
    <property type="term" value="C:outer membrane"/>
    <property type="evidence" value="ECO:0007669"/>
    <property type="project" value="InterPro"/>
</dbReference>